<dbReference type="PANTHER" id="PTHR11902">
    <property type="entry name" value="ENOLASE"/>
    <property type="match status" value="1"/>
</dbReference>
<keyword evidence="7" id="KW-0456">Lyase</keyword>
<keyword evidence="6" id="KW-0324">Glycolysis</keyword>
<dbReference type="Proteomes" id="UP000294927">
    <property type="component" value="Unassembled WGS sequence"/>
</dbReference>
<organism evidence="9 10">
    <name type="scientific">Actinophytocola oryzae</name>
    <dbReference type="NCBI Taxonomy" id="502181"/>
    <lineage>
        <taxon>Bacteria</taxon>
        <taxon>Bacillati</taxon>
        <taxon>Actinomycetota</taxon>
        <taxon>Actinomycetes</taxon>
        <taxon>Pseudonocardiales</taxon>
        <taxon>Pseudonocardiaceae</taxon>
    </lineage>
</organism>
<dbReference type="SMART" id="SM01192">
    <property type="entry name" value="Enolase_C"/>
    <property type="match status" value="1"/>
</dbReference>
<dbReference type="AlphaFoldDB" id="A0A4R7UWE8"/>
<protein>
    <recommendedName>
        <fullName evidence="4">Enolase</fullName>
        <ecNumber evidence="3">4.2.1.11</ecNumber>
    </recommendedName>
</protein>
<sequence>MVASGDTTGLRSGTEVGIAIDVAATQLATDGGYPLRHDGATLTRDRWCARLVGWTHRFPIVSIEDPFAEDDAEGMAMLVTEIGSRVQVVGDDFLVTDAAREAARAHGLTAVVSTRSGETEDVTIAHLAVGWGADGVKVGSLTRGERTAKWNEMPRIEEDLGTRARFAGAVGLWPAGR</sequence>
<gene>
    <name evidence="9" type="ORF">CLV71_12714</name>
</gene>
<dbReference type="InterPro" id="IPR036849">
    <property type="entry name" value="Enolase-like_C_sf"/>
</dbReference>
<dbReference type="GO" id="GO:0004634">
    <property type="term" value="F:phosphopyruvate hydratase activity"/>
    <property type="evidence" value="ECO:0007669"/>
    <property type="project" value="UniProtKB-EC"/>
</dbReference>
<dbReference type="GO" id="GO:0000287">
    <property type="term" value="F:magnesium ion binding"/>
    <property type="evidence" value="ECO:0007669"/>
    <property type="project" value="InterPro"/>
</dbReference>
<dbReference type="Gene3D" id="3.20.20.120">
    <property type="entry name" value="Enolase-like C-terminal domain"/>
    <property type="match status" value="2"/>
</dbReference>
<evidence type="ECO:0000256" key="7">
    <source>
        <dbReference type="ARBA" id="ARBA00023239"/>
    </source>
</evidence>
<dbReference type="InterPro" id="IPR020810">
    <property type="entry name" value="Enolase_C"/>
</dbReference>
<accession>A0A4R7UWE8</accession>
<dbReference type="EMBL" id="SOCP01000027">
    <property type="protein sequence ID" value="TDV38571.1"/>
    <property type="molecule type" value="Genomic_DNA"/>
</dbReference>
<feature type="domain" description="Enolase C-terminal TIM barrel" evidence="8">
    <location>
        <begin position="1"/>
        <end position="174"/>
    </location>
</feature>
<evidence type="ECO:0000259" key="8">
    <source>
        <dbReference type="SMART" id="SM01192"/>
    </source>
</evidence>
<dbReference type="PANTHER" id="PTHR11902:SF1">
    <property type="entry name" value="ENOLASE"/>
    <property type="match status" value="1"/>
</dbReference>
<evidence type="ECO:0000256" key="4">
    <source>
        <dbReference type="ARBA" id="ARBA00017068"/>
    </source>
</evidence>
<evidence type="ECO:0000313" key="10">
    <source>
        <dbReference type="Proteomes" id="UP000294927"/>
    </source>
</evidence>
<dbReference type="EC" id="4.2.1.11" evidence="3"/>
<name>A0A4R7UWE8_9PSEU</name>
<comment type="pathway">
    <text evidence="1">Carbohydrate degradation; glycolysis; pyruvate from D-glyceraldehyde 3-phosphate: step 4/5.</text>
</comment>
<dbReference type="GO" id="GO:0000015">
    <property type="term" value="C:phosphopyruvate hydratase complex"/>
    <property type="evidence" value="ECO:0007669"/>
    <property type="project" value="InterPro"/>
</dbReference>
<reference evidence="9 10" key="1">
    <citation type="submission" date="2019-03" db="EMBL/GenBank/DDBJ databases">
        <title>Genomic Encyclopedia of Archaeal and Bacterial Type Strains, Phase II (KMG-II): from individual species to whole genera.</title>
        <authorList>
            <person name="Goeker M."/>
        </authorList>
    </citation>
    <scope>NUCLEOTIDE SEQUENCE [LARGE SCALE GENOMIC DNA]</scope>
    <source>
        <strain evidence="9 10">DSM 45499</strain>
    </source>
</reference>
<evidence type="ECO:0000313" key="9">
    <source>
        <dbReference type="EMBL" id="TDV38571.1"/>
    </source>
</evidence>
<comment type="caution">
    <text evidence="9">The sequence shown here is derived from an EMBL/GenBank/DDBJ whole genome shotgun (WGS) entry which is preliminary data.</text>
</comment>
<evidence type="ECO:0000256" key="5">
    <source>
        <dbReference type="ARBA" id="ARBA00022525"/>
    </source>
</evidence>
<dbReference type="GO" id="GO:0006096">
    <property type="term" value="P:glycolytic process"/>
    <property type="evidence" value="ECO:0007669"/>
    <property type="project" value="UniProtKB-UniPathway"/>
</dbReference>
<evidence type="ECO:0000256" key="6">
    <source>
        <dbReference type="ARBA" id="ARBA00023152"/>
    </source>
</evidence>
<keyword evidence="5" id="KW-0964">Secreted</keyword>
<dbReference type="SUPFAM" id="SSF51604">
    <property type="entry name" value="Enolase C-terminal domain-like"/>
    <property type="match status" value="1"/>
</dbReference>
<dbReference type="InterPro" id="IPR000941">
    <property type="entry name" value="Enolase"/>
</dbReference>
<dbReference type="UniPathway" id="UPA00109">
    <property type="reaction ID" value="UER00187"/>
</dbReference>
<proteinExistence type="inferred from homology"/>
<dbReference type="Pfam" id="PF00113">
    <property type="entry name" value="Enolase_C"/>
    <property type="match status" value="1"/>
</dbReference>
<evidence type="ECO:0000256" key="3">
    <source>
        <dbReference type="ARBA" id="ARBA00012058"/>
    </source>
</evidence>
<evidence type="ECO:0000256" key="2">
    <source>
        <dbReference type="ARBA" id="ARBA00009604"/>
    </source>
</evidence>
<comment type="similarity">
    <text evidence="2">Belongs to the enolase family.</text>
</comment>
<evidence type="ECO:0000256" key="1">
    <source>
        <dbReference type="ARBA" id="ARBA00005031"/>
    </source>
</evidence>
<keyword evidence="10" id="KW-1185">Reference proteome</keyword>